<evidence type="ECO:0000313" key="2">
    <source>
        <dbReference type="Proteomes" id="UP000002433"/>
    </source>
</evidence>
<dbReference type="EMBL" id="CP000259">
    <property type="protein sequence ID" value="ABF31533.1"/>
    <property type="molecule type" value="Genomic_DNA"/>
</dbReference>
<accession>Q1JN66</accession>
<dbReference type="Proteomes" id="UP000002433">
    <property type="component" value="Chromosome"/>
</dbReference>
<protein>
    <submittedName>
        <fullName evidence="1">Uncharacterized protein</fullName>
    </submittedName>
</protein>
<name>Q1JN66_STRPC</name>
<dbReference type="AlphaFoldDB" id="Q1JN66"/>
<sequence>MIKVIKQTGLSLPEQVSKKEAFGFVIQHTEL</sequence>
<organism evidence="1 2">
    <name type="scientific">Streptococcus pyogenes serotype M12 (strain MGAS9429)</name>
    <dbReference type="NCBI Taxonomy" id="370551"/>
    <lineage>
        <taxon>Bacteria</taxon>
        <taxon>Bacillati</taxon>
        <taxon>Bacillota</taxon>
        <taxon>Bacilli</taxon>
        <taxon>Lactobacillales</taxon>
        <taxon>Streptococcaceae</taxon>
        <taxon>Streptococcus</taxon>
    </lineage>
</organism>
<evidence type="ECO:0000313" key="1">
    <source>
        <dbReference type="EMBL" id="ABF31533.1"/>
    </source>
</evidence>
<reference evidence="1 2" key="1">
    <citation type="journal article" date="2006" name="Proc. Natl. Acad. Sci. U.S.A.">
        <title>Molecular genetic anatomy of inter- and intraserotype variation in the human bacterial pathogen group A Streptococcus.</title>
        <authorList>
            <person name="Beres S.B."/>
            <person name="Richter E.W."/>
            <person name="Nagiec M.J."/>
            <person name="Sumby P."/>
            <person name="Porcella S.F."/>
            <person name="DeLeo F.R."/>
            <person name="Musser J.M."/>
        </authorList>
    </citation>
    <scope>NUCLEOTIDE SEQUENCE [LARGE SCALE GENOMIC DNA]</scope>
    <source>
        <strain evidence="1 2">MGAS9429</strain>
    </source>
</reference>
<dbReference type="KEGG" id="spk:MGAS9429_Spy0345"/>
<gene>
    <name evidence="1" type="ordered locus">MGAS9429_Spy0345</name>
</gene>
<dbReference type="HOGENOM" id="CLU_3398786_0_0_9"/>
<proteinExistence type="predicted"/>